<dbReference type="EMBL" id="JZRB01000016">
    <property type="protein sequence ID" value="KJV35249.1"/>
    <property type="molecule type" value="Genomic_DNA"/>
</dbReference>
<evidence type="ECO:0000256" key="4">
    <source>
        <dbReference type="RuleBase" id="RU361188"/>
    </source>
</evidence>
<dbReference type="InterPro" id="IPR013780">
    <property type="entry name" value="Glyco_hydro_b"/>
</dbReference>
<dbReference type="PATRIC" id="fig|345309.4.peg.826"/>
<dbReference type="InterPro" id="IPR001139">
    <property type="entry name" value="Glyco_hydro_30"/>
</dbReference>
<dbReference type="Pfam" id="PF17189">
    <property type="entry name" value="Glyco_hydro_30C"/>
    <property type="match status" value="1"/>
</dbReference>
<reference evidence="7 8" key="1">
    <citation type="submission" date="2015-03" db="EMBL/GenBank/DDBJ databases">
        <title>Draft genome sequence of Luteibacter yeojuensis strain SU11.</title>
        <authorList>
            <person name="Sulaiman J."/>
            <person name="Priya K."/>
            <person name="Chan K.-G."/>
        </authorList>
    </citation>
    <scope>NUCLEOTIDE SEQUENCE [LARGE SCALE GENOMIC DNA]</scope>
    <source>
        <strain evidence="7 8">SU11</strain>
    </source>
</reference>
<accession>A0A0F3KYQ7</accession>
<dbReference type="GO" id="GO:0004348">
    <property type="term" value="F:glucosylceramidase activity"/>
    <property type="evidence" value="ECO:0007669"/>
    <property type="project" value="InterPro"/>
</dbReference>
<dbReference type="GO" id="GO:0016020">
    <property type="term" value="C:membrane"/>
    <property type="evidence" value="ECO:0007669"/>
    <property type="project" value="GOC"/>
</dbReference>
<dbReference type="InterPro" id="IPR033453">
    <property type="entry name" value="Glyco_hydro_30_TIM-barrel"/>
</dbReference>
<evidence type="ECO:0000313" key="7">
    <source>
        <dbReference type="EMBL" id="KJV35249.1"/>
    </source>
</evidence>
<dbReference type="GO" id="GO:0006680">
    <property type="term" value="P:glucosylceramide catabolic process"/>
    <property type="evidence" value="ECO:0007669"/>
    <property type="project" value="TreeGrafter"/>
</dbReference>
<evidence type="ECO:0000256" key="1">
    <source>
        <dbReference type="ARBA" id="ARBA00005382"/>
    </source>
</evidence>
<dbReference type="PANTHER" id="PTHR11069">
    <property type="entry name" value="GLUCOSYLCERAMIDASE"/>
    <property type="match status" value="1"/>
</dbReference>
<dbReference type="Gene3D" id="2.60.40.1180">
    <property type="entry name" value="Golgi alpha-mannosidase II"/>
    <property type="match status" value="1"/>
</dbReference>
<organism evidence="7 8">
    <name type="scientific">Luteibacter yeojuensis</name>
    <dbReference type="NCBI Taxonomy" id="345309"/>
    <lineage>
        <taxon>Bacteria</taxon>
        <taxon>Pseudomonadati</taxon>
        <taxon>Pseudomonadota</taxon>
        <taxon>Gammaproteobacteria</taxon>
        <taxon>Lysobacterales</taxon>
        <taxon>Rhodanobacteraceae</taxon>
        <taxon>Luteibacter</taxon>
    </lineage>
</organism>
<proteinExistence type="inferred from homology"/>
<gene>
    <name evidence="7" type="ORF">VI08_08055</name>
</gene>
<evidence type="ECO:0000313" key="8">
    <source>
        <dbReference type="Proteomes" id="UP000033651"/>
    </source>
</evidence>
<dbReference type="PRINTS" id="PR00843">
    <property type="entry name" value="GLHYDRLASE30"/>
</dbReference>
<dbReference type="AlphaFoldDB" id="A0A0F3KYQ7"/>
<dbReference type="Pfam" id="PF02055">
    <property type="entry name" value="Glyco_hydro_30"/>
    <property type="match status" value="1"/>
</dbReference>
<feature type="domain" description="Glycosyl hydrolase family 30 beta sandwich" evidence="6">
    <location>
        <begin position="431"/>
        <end position="493"/>
    </location>
</feature>
<sequence>MGQERFVPGKAAVVAIVLLCLLTAATFYAPRLRTVTASVETVPAASPLRPVVEMWLSTANRRLKMAPQDDLAITRGGNAPADITIDVTERYQSMVGFGAAMTDSSAWLVHNRMDAAQRRALMQELYGPPPNLNLNMMRVTIGSSDFSLNVYTLDDIPFGQTDPQLKYFNTAPVMADVVPSIQQALSINPGLLIIASPWTAPAWMKTTGNLYGGELLEEFESAYADYLIHFVTAYRALGIPLFAITLQNEPRFQPISYPGMGMPADTRARIIGDYLGPRLAKRAPGTRILDWDHNWSHPDEPLTVFGDAKASPYVDGVAWHCYEGSQHEQGRVHRAFPDKNTYITECSGGDWSLNMNGELLWSARNLLVTGIRQWARGVVYWNLALDENHGPHFGGCALCKGLVTIDSSSGDVTRNDEYYAIEHFSRFVLPGAYRVKSNDTDAEKGLANVAFQNPDGSMALVVVNIRKESRHVAVAEGERHFDYLMPPESVATFSWSQAPVGVWMRRALQWLNRGGAPAPEASAPPQSP</sequence>
<keyword evidence="8" id="KW-1185">Reference proteome</keyword>
<dbReference type="InterPro" id="IPR017853">
    <property type="entry name" value="GH"/>
</dbReference>
<feature type="domain" description="Glycosyl hydrolase family 30 TIM-barrel" evidence="5">
    <location>
        <begin position="96"/>
        <end position="428"/>
    </location>
</feature>
<dbReference type="SUPFAM" id="SSF51445">
    <property type="entry name" value="(Trans)glycosidases"/>
    <property type="match status" value="1"/>
</dbReference>
<dbReference type="RefSeq" id="WP_045829063.1">
    <property type="nucleotide sequence ID" value="NZ_JZRB01000016.1"/>
</dbReference>
<dbReference type="OrthoDB" id="9806701at2"/>
<dbReference type="Gene3D" id="3.20.20.80">
    <property type="entry name" value="Glycosidases"/>
    <property type="match status" value="1"/>
</dbReference>
<evidence type="ECO:0000256" key="2">
    <source>
        <dbReference type="ARBA" id="ARBA00022729"/>
    </source>
</evidence>
<keyword evidence="4" id="KW-0326">Glycosidase</keyword>
<dbReference type="PANTHER" id="PTHR11069:SF23">
    <property type="entry name" value="LYSOSOMAL ACID GLUCOSYLCERAMIDASE"/>
    <property type="match status" value="1"/>
</dbReference>
<dbReference type="InterPro" id="IPR033452">
    <property type="entry name" value="GH30_C"/>
</dbReference>
<comment type="similarity">
    <text evidence="1 4">Belongs to the glycosyl hydrolase 30 family.</text>
</comment>
<evidence type="ECO:0000256" key="3">
    <source>
        <dbReference type="ARBA" id="ARBA00022801"/>
    </source>
</evidence>
<comment type="caution">
    <text evidence="7">The sequence shown here is derived from an EMBL/GenBank/DDBJ whole genome shotgun (WGS) entry which is preliminary data.</text>
</comment>
<protein>
    <submittedName>
        <fullName evidence="7">Glycosyl hydrolase</fullName>
    </submittedName>
</protein>
<dbReference type="Proteomes" id="UP000033651">
    <property type="component" value="Unassembled WGS sequence"/>
</dbReference>
<keyword evidence="3 4" id="KW-0378">Hydrolase</keyword>
<keyword evidence="2" id="KW-0732">Signal</keyword>
<name>A0A0F3KYQ7_9GAMM</name>
<evidence type="ECO:0000259" key="5">
    <source>
        <dbReference type="Pfam" id="PF02055"/>
    </source>
</evidence>
<evidence type="ECO:0000259" key="6">
    <source>
        <dbReference type="Pfam" id="PF17189"/>
    </source>
</evidence>